<dbReference type="Proteomes" id="UP000216451">
    <property type="component" value="Unassembled WGS sequence"/>
</dbReference>
<keyword evidence="2" id="KW-1185">Reference proteome</keyword>
<sequence length="60" mass="7019">MIFSPTPRVWNVHLVAQYIPHDPRLNALVQRFHNGHRVQGCKPLIMRKAATINTSKHFFQ</sequence>
<organism evidence="1 2">
    <name type="scientific">Bifidobacterium aquikefiri</name>
    <dbReference type="NCBI Taxonomy" id="1653207"/>
    <lineage>
        <taxon>Bacteria</taxon>
        <taxon>Bacillati</taxon>
        <taxon>Actinomycetota</taxon>
        <taxon>Actinomycetes</taxon>
        <taxon>Bifidobacteriales</taxon>
        <taxon>Bifidobacteriaceae</taxon>
        <taxon>Bifidobacterium</taxon>
    </lineage>
</organism>
<protein>
    <submittedName>
        <fullName evidence="1">Uncharacterized protein</fullName>
    </submittedName>
</protein>
<evidence type="ECO:0000313" key="2">
    <source>
        <dbReference type="Proteomes" id="UP000216451"/>
    </source>
</evidence>
<dbReference type="AlphaFoldDB" id="A0A261G698"/>
<reference evidence="1 2" key="1">
    <citation type="journal article" date="2017" name="BMC Genomics">
        <title>Comparative genomic and phylogenomic analyses of the Bifidobacteriaceae family.</title>
        <authorList>
            <person name="Lugli G.A."/>
            <person name="Milani C."/>
            <person name="Turroni F."/>
            <person name="Duranti S."/>
            <person name="Mancabelli L."/>
            <person name="Mangifesta M."/>
            <person name="Ferrario C."/>
            <person name="Modesto M."/>
            <person name="Mattarelli P."/>
            <person name="Jiri K."/>
            <person name="van Sinderen D."/>
            <person name="Ventura M."/>
        </authorList>
    </citation>
    <scope>NUCLEOTIDE SEQUENCE [LARGE SCALE GENOMIC DNA]</scope>
    <source>
        <strain evidence="1 2">LMG 28769</strain>
    </source>
</reference>
<evidence type="ECO:0000313" key="1">
    <source>
        <dbReference type="EMBL" id="OZG66725.1"/>
    </source>
</evidence>
<dbReference type="EMBL" id="MWXA01000005">
    <property type="protein sequence ID" value="OZG66725.1"/>
    <property type="molecule type" value="Genomic_DNA"/>
</dbReference>
<accession>A0A261G698</accession>
<name>A0A261G698_9BIFI</name>
<gene>
    <name evidence="1" type="ORF">BAQU_0797</name>
</gene>
<proteinExistence type="predicted"/>
<comment type="caution">
    <text evidence="1">The sequence shown here is derived from an EMBL/GenBank/DDBJ whole genome shotgun (WGS) entry which is preliminary data.</text>
</comment>